<name>A8XQQ1_CAEBR</name>
<reference evidence="2 3" key="1">
    <citation type="journal article" date="2003" name="PLoS Biol.">
        <title>The genome sequence of Caenorhabditis briggsae: a platform for comparative genomics.</title>
        <authorList>
            <person name="Stein L.D."/>
            <person name="Bao Z."/>
            <person name="Blasiar D."/>
            <person name="Blumenthal T."/>
            <person name="Brent M.R."/>
            <person name="Chen N."/>
            <person name="Chinwalla A."/>
            <person name="Clarke L."/>
            <person name="Clee C."/>
            <person name="Coghlan A."/>
            <person name="Coulson A."/>
            <person name="D'Eustachio P."/>
            <person name="Fitch D.H."/>
            <person name="Fulton L.A."/>
            <person name="Fulton R.E."/>
            <person name="Griffiths-Jones S."/>
            <person name="Harris T.W."/>
            <person name="Hillier L.W."/>
            <person name="Kamath R."/>
            <person name="Kuwabara P.E."/>
            <person name="Mardis E.R."/>
            <person name="Marra M.A."/>
            <person name="Miner T.L."/>
            <person name="Minx P."/>
            <person name="Mullikin J.C."/>
            <person name="Plumb R.W."/>
            <person name="Rogers J."/>
            <person name="Schein J.E."/>
            <person name="Sohrmann M."/>
            <person name="Spieth J."/>
            <person name="Stajich J.E."/>
            <person name="Wei C."/>
            <person name="Willey D."/>
            <person name="Wilson R.K."/>
            <person name="Durbin R."/>
            <person name="Waterston R.H."/>
        </authorList>
    </citation>
    <scope>NUCLEOTIDE SEQUENCE [LARGE SCALE GENOMIC DNA]</scope>
    <source>
        <strain evidence="2 3">AF16</strain>
    </source>
</reference>
<gene>
    <name evidence="2 4" type="ORF">CBG17119</name>
    <name evidence="2" type="ORF">CBG_17119</name>
</gene>
<proteinExistence type="predicted"/>
<organism evidence="2 3">
    <name type="scientific">Caenorhabditis briggsae</name>
    <dbReference type="NCBI Taxonomy" id="6238"/>
    <lineage>
        <taxon>Eukaryota</taxon>
        <taxon>Metazoa</taxon>
        <taxon>Ecdysozoa</taxon>
        <taxon>Nematoda</taxon>
        <taxon>Chromadorea</taxon>
        <taxon>Rhabditida</taxon>
        <taxon>Rhabditina</taxon>
        <taxon>Rhabditomorpha</taxon>
        <taxon>Rhabditoidea</taxon>
        <taxon>Rhabditidae</taxon>
        <taxon>Peloderinae</taxon>
        <taxon>Caenorhabditis</taxon>
    </lineage>
</organism>
<dbReference type="GeneID" id="8586158"/>
<evidence type="ECO:0000313" key="2">
    <source>
        <dbReference type="EMBL" id="CAP34976.2"/>
    </source>
</evidence>
<feature type="compositionally biased region" description="Acidic residues" evidence="1">
    <location>
        <begin position="44"/>
        <end position="58"/>
    </location>
</feature>
<evidence type="ECO:0000256" key="1">
    <source>
        <dbReference type="SAM" id="MobiDB-lite"/>
    </source>
</evidence>
<dbReference type="WormBase" id="CBG17119">
    <property type="protein sequence ID" value="CBP36885"/>
    <property type="gene ID" value="WBGene00036864"/>
</dbReference>
<dbReference type="Proteomes" id="UP000008549">
    <property type="component" value="Unassembled WGS sequence"/>
</dbReference>
<sequence length="80" mass="8946">MPNRRVARQRKNATSHQGTSKGINLKRRRLCDSSESESKQDAQDVVEETDNEQAEEPIQETIPKPGGTKNGEMFFATSVV</sequence>
<feature type="region of interest" description="Disordered" evidence="1">
    <location>
        <begin position="1"/>
        <end position="80"/>
    </location>
</feature>
<keyword evidence="3" id="KW-1185">Reference proteome</keyword>
<dbReference type="InParanoid" id="A8XQQ1"/>
<dbReference type="EMBL" id="HE601483">
    <property type="protein sequence ID" value="CAP34976.2"/>
    <property type="molecule type" value="Genomic_DNA"/>
</dbReference>
<accession>A8XQQ1</accession>
<feature type="compositionally biased region" description="Basic residues" evidence="1">
    <location>
        <begin position="1"/>
        <end position="13"/>
    </location>
</feature>
<feature type="compositionally biased region" description="Basic and acidic residues" evidence="1">
    <location>
        <begin position="30"/>
        <end position="42"/>
    </location>
</feature>
<evidence type="ECO:0000313" key="3">
    <source>
        <dbReference type="Proteomes" id="UP000008549"/>
    </source>
</evidence>
<reference evidence="2 3" key="2">
    <citation type="journal article" date="2011" name="PLoS Genet.">
        <title>Caenorhabditis briggsae recombinant inbred line genotypes reveal inter-strain incompatibility and the evolution of recombination.</title>
        <authorList>
            <person name="Ross J.A."/>
            <person name="Koboldt D.C."/>
            <person name="Staisch J.E."/>
            <person name="Chamberlin H.M."/>
            <person name="Gupta B.P."/>
            <person name="Miller R.D."/>
            <person name="Baird S.E."/>
            <person name="Haag E.S."/>
        </authorList>
    </citation>
    <scope>NUCLEOTIDE SEQUENCE [LARGE SCALE GENOMIC DNA]</scope>
    <source>
        <strain evidence="2 3">AF16</strain>
    </source>
</reference>
<dbReference type="RefSeq" id="XP_045096149.1">
    <property type="nucleotide sequence ID" value="XM_045239362.1"/>
</dbReference>
<evidence type="ECO:0000313" key="4">
    <source>
        <dbReference type="WormBase" id="CBG17119"/>
    </source>
</evidence>
<dbReference type="CTD" id="8586158"/>
<dbReference type="AlphaFoldDB" id="A8XQQ1"/>
<dbReference type="KEGG" id="cbr:CBG_17119"/>
<protein>
    <submittedName>
        <fullName evidence="2">Protein CBG17119</fullName>
    </submittedName>
</protein>
<dbReference type="HOGENOM" id="CLU_2591934_0_0_1"/>